<keyword evidence="2" id="KW-1185">Reference proteome</keyword>
<proteinExistence type="predicted"/>
<organism evidence="1 2">
    <name type="scientific">Parablautia intestinalis</name>
    <dbReference type="NCBI Taxonomy" id="2320100"/>
    <lineage>
        <taxon>Bacteria</taxon>
        <taxon>Bacillati</taxon>
        <taxon>Bacillota</taxon>
        <taxon>Clostridia</taxon>
        <taxon>Lachnospirales</taxon>
        <taxon>Lachnospiraceae</taxon>
        <taxon>Parablautia</taxon>
    </lineage>
</organism>
<name>A0A3A9AQ60_9FIRM</name>
<dbReference type="EMBL" id="RAYQ01000020">
    <property type="protein sequence ID" value="RKI89673.1"/>
    <property type="molecule type" value="Genomic_DNA"/>
</dbReference>
<evidence type="ECO:0000313" key="1">
    <source>
        <dbReference type="EMBL" id="RKI89673.1"/>
    </source>
</evidence>
<accession>A0A3A9AQ60</accession>
<evidence type="ECO:0000313" key="2">
    <source>
        <dbReference type="Proteomes" id="UP000280696"/>
    </source>
</evidence>
<dbReference type="AlphaFoldDB" id="A0A3A9AQ60"/>
<reference evidence="1 2" key="1">
    <citation type="submission" date="2018-09" db="EMBL/GenBank/DDBJ databases">
        <title>Murine metabolic-syndrome-specific gut microbial biobank.</title>
        <authorList>
            <person name="Liu C."/>
        </authorList>
    </citation>
    <scope>NUCLEOTIDE SEQUENCE [LARGE SCALE GENOMIC DNA]</scope>
    <source>
        <strain evidence="1 2">0.1xD8-82</strain>
    </source>
</reference>
<comment type="caution">
    <text evidence="1">The sequence shown here is derived from an EMBL/GenBank/DDBJ whole genome shotgun (WGS) entry which is preliminary data.</text>
</comment>
<protein>
    <submittedName>
        <fullName evidence="1">Uncharacterized protein</fullName>
    </submittedName>
</protein>
<dbReference type="Proteomes" id="UP000280696">
    <property type="component" value="Unassembled WGS sequence"/>
</dbReference>
<sequence length="92" mass="10552">MLNARKSTRMENELQLMELNIAICDDEKIIREQIKELAEKEIPGVCAGLYETGMLCLPPGNSLTLCSLTYRWKGRMGLKRRRCSGRGMKILY</sequence>
<gene>
    <name evidence="1" type="ORF">D7V94_17055</name>
</gene>